<evidence type="ECO:0000313" key="1">
    <source>
        <dbReference type="EMBL" id="AKA86368.1"/>
    </source>
</evidence>
<evidence type="ECO:0008006" key="3">
    <source>
        <dbReference type="Google" id="ProtNLM"/>
    </source>
</evidence>
<proteinExistence type="predicted"/>
<dbReference type="KEGG" id="pfb:VO64_5822"/>
<protein>
    <recommendedName>
        <fullName evidence="3">Baseplate protein J-like domain-containing protein</fullName>
    </recommendedName>
</protein>
<dbReference type="AlphaFoldDB" id="A0AAU8TWV0"/>
<dbReference type="EMBL" id="CP011117">
    <property type="protein sequence ID" value="AKA86368.1"/>
    <property type="molecule type" value="Genomic_DNA"/>
</dbReference>
<sequence length="1128" mass="125055">MTNENDVDEQFVLDGRSLAQRLDALRDYGQKVAMGPEGMTWAKMMFGKEAGGEDVSAWAPVRQRCMDWYHDPERADGTLAPEQAFLLALLGILEGPNQAFNRFAPRYRDLYYRGLLGLAPERARADQLVVQWSLVDTLKEQAITSGQLLEAGQDSLGQTLRYRVDRPVVVNHARWTDLCWCVPDGTRLGGRRARVVFDGAVSVPEQGLRLGAPASGLTDGLPTTSVDRDVIGTRVIGSPLFKAASGQRLWRLTFVDVVPLLEAAISVENVWQPMSATSPDSKVWTLGLANDVVVPTLPTDLEGLQADTPLVRLRRANGGPIACVTELSLEVIGSTNVRCVTDEGDEIQAGLPFGEMAAAGNGISLISEEWVRFASLLETVTITPVWAGLPTMSFEDWYKGYQTKEHFDDKTSCFTGTALEAQHHKFSVAINWMAKGKSVGSQIGPLELFDSDKVPTGKPLDVGFHMGAPKVISAIPESSEVLDWPLYIRMHLSDSFHTELYQQHLKLLPGYKTQTESVTSEMTSTVGNQEHKVTQTIPMTTKVVVTPPVWNPPYIPHWQSVRMGYKASEKTVGYQLVSTPFGWADEDQAYRGPTMDVYLGVDGIEPAQLLSLYWLLKSPGRMSRIAWEYLARGERWTTLGHELSDETDSWAKSGLWTLMWPDDALHEAKGMPTGRYWLRARVTPDTIPAYDDIPVLPRLMGLATNVSVATLVDADRVAANHLMSPLAAGSVTHAVKAPEGVQQVIQPWASVGGSPPESRQAFNARVAARLRHRERALDTWDLVRLLREHDAGIREVSVWARPRRENNQDDYGRDGTLPQVLVVMPTALANDSENALMPVYSPARLRGLEHWLQARTSPWLKVTCQNPSYRSVRVSWQIKYQAGVSQSYGDQLVRATLDRVLRPWMGVESVPISVIGKPLTRRAVRECIMQVTEVEDLQLLLIGGDNGTQAIPGGKVECFEVAVPEYVPLAYHNVAIKIVALADPAGMVNVLDLKSDDRLVRLPQNKKVILEVELDDKAQDIFLYNIDSGLPIPWSSLTTEKVIGIVGERISTEAAFNIVERPARLYQIAAQPWLQGICRIGVAWKVEQETLLSGRVGQWITLEVQAQTQAARQHIGCSMNNNRDMINE</sequence>
<reference evidence="1 2" key="1">
    <citation type="journal article" date="2015" name="Genome Announc.">
        <title>Complete Genome Sequence of Biocontrol Strain Pseudomonas fluorescens LBUM223.</title>
        <authorList>
            <person name="Roquigny R."/>
            <person name="Arseneault T."/>
            <person name="Gadkar V.J."/>
            <person name="Novinscak A."/>
            <person name="Joly D.L."/>
            <person name="Filion M."/>
        </authorList>
    </citation>
    <scope>NUCLEOTIDE SEQUENCE [LARGE SCALE GENOMIC DNA]</scope>
    <source>
        <strain evidence="1 2">LBUM223</strain>
    </source>
</reference>
<evidence type="ECO:0000313" key="2">
    <source>
        <dbReference type="Proteomes" id="UP000033099"/>
    </source>
</evidence>
<dbReference type="Proteomes" id="UP000033099">
    <property type="component" value="Chromosome"/>
</dbReference>
<dbReference type="RefSeq" id="WP_046072380.1">
    <property type="nucleotide sequence ID" value="NZ_CP011117.2"/>
</dbReference>
<gene>
    <name evidence="1" type="ORF">VO64_5822</name>
</gene>
<name>A0AAU8TWV0_9PSED</name>
<accession>A0AAU8TWV0</accession>
<organism evidence="1 2">
    <name type="scientific">Pseudomonas synxantha</name>
    <dbReference type="NCBI Taxonomy" id="47883"/>
    <lineage>
        <taxon>Bacteria</taxon>
        <taxon>Pseudomonadati</taxon>
        <taxon>Pseudomonadota</taxon>
        <taxon>Gammaproteobacteria</taxon>
        <taxon>Pseudomonadales</taxon>
        <taxon>Pseudomonadaceae</taxon>
        <taxon>Pseudomonas</taxon>
    </lineage>
</organism>